<dbReference type="AlphaFoldDB" id="A0A9P6MID7"/>
<dbReference type="GO" id="GO:0004792">
    <property type="term" value="F:thiosulfate-cyanide sulfurtransferase activity"/>
    <property type="evidence" value="ECO:0007669"/>
    <property type="project" value="TreeGrafter"/>
</dbReference>
<evidence type="ECO:0000313" key="4">
    <source>
        <dbReference type="Proteomes" id="UP000749646"/>
    </source>
</evidence>
<dbReference type="CDD" id="cd00757">
    <property type="entry name" value="ThiF_MoeB_HesA_family"/>
    <property type="match status" value="1"/>
</dbReference>
<dbReference type="GO" id="GO:0042292">
    <property type="term" value="F:URM1 activating enzyme activity"/>
    <property type="evidence" value="ECO:0007669"/>
    <property type="project" value="TreeGrafter"/>
</dbReference>
<dbReference type="Gene3D" id="3.40.50.720">
    <property type="entry name" value="NAD(P)-binding Rossmann-like Domain"/>
    <property type="match status" value="1"/>
</dbReference>
<dbReference type="EMBL" id="JAAAHW010000454">
    <property type="protein sequence ID" value="KAG0002269.1"/>
    <property type="molecule type" value="Genomic_DNA"/>
</dbReference>
<dbReference type="InterPro" id="IPR045886">
    <property type="entry name" value="ThiF/MoeB/HesA"/>
</dbReference>
<organism evidence="3 4">
    <name type="scientific">Modicella reniformis</name>
    <dbReference type="NCBI Taxonomy" id="1440133"/>
    <lineage>
        <taxon>Eukaryota</taxon>
        <taxon>Fungi</taxon>
        <taxon>Fungi incertae sedis</taxon>
        <taxon>Mucoromycota</taxon>
        <taxon>Mortierellomycotina</taxon>
        <taxon>Mortierellomycetes</taxon>
        <taxon>Mortierellales</taxon>
        <taxon>Mortierellaceae</taxon>
        <taxon>Modicella</taxon>
    </lineage>
</organism>
<dbReference type="Pfam" id="PF00899">
    <property type="entry name" value="ThiF"/>
    <property type="match status" value="1"/>
</dbReference>
<dbReference type="InterPro" id="IPR035985">
    <property type="entry name" value="Ubiquitin-activating_enz"/>
</dbReference>
<dbReference type="Proteomes" id="UP000749646">
    <property type="component" value="Unassembled WGS sequence"/>
</dbReference>
<accession>A0A9P6MID7</accession>
<dbReference type="InterPro" id="IPR000594">
    <property type="entry name" value="ThiF_NAD_FAD-bd"/>
</dbReference>
<proteinExistence type="predicted"/>
<dbReference type="GO" id="GO:0002143">
    <property type="term" value="P:tRNA wobble position uridine thiolation"/>
    <property type="evidence" value="ECO:0007669"/>
    <property type="project" value="TreeGrafter"/>
</dbReference>
<dbReference type="GO" id="GO:0005737">
    <property type="term" value="C:cytoplasm"/>
    <property type="evidence" value="ECO:0007669"/>
    <property type="project" value="TreeGrafter"/>
</dbReference>
<evidence type="ECO:0000256" key="1">
    <source>
        <dbReference type="SAM" id="Coils"/>
    </source>
</evidence>
<feature type="coiled-coil region" evidence="1">
    <location>
        <begin position="1"/>
        <end position="32"/>
    </location>
</feature>
<gene>
    <name evidence="3" type="primary">MOCS3</name>
    <name evidence="3" type="ORF">BGZ65_002786</name>
</gene>
<dbReference type="SUPFAM" id="SSF69572">
    <property type="entry name" value="Activating enzymes of the ubiquitin-like proteins"/>
    <property type="match status" value="1"/>
</dbReference>
<dbReference type="GO" id="GO:0032447">
    <property type="term" value="P:protein urmylation"/>
    <property type="evidence" value="ECO:0007669"/>
    <property type="project" value="TreeGrafter"/>
</dbReference>
<evidence type="ECO:0000313" key="3">
    <source>
        <dbReference type="EMBL" id="KAG0002269.1"/>
    </source>
</evidence>
<dbReference type="PANTHER" id="PTHR10953">
    <property type="entry name" value="UBIQUITIN-ACTIVATING ENZYME E1"/>
    <property type="match status" value="1"/>
</dbReference>
<keyword evidence="4" id="KW-1185">Reference proteome</keyword>
<reference evidence="3" key="1">
    <citation type="journal article" date="2020" name="Fungal Divers.">
        <title>Resolving the Mortierellaceae phylogeny through synthesis of multi-gene phylogenetics and phylogenomics.</title>
        <authorList>
            <person name="Vandepol N."/>
            <person name="Liber J."/>
            <person name="Desiro A."/>
            <person name="Na H."/>
            <person name="Kennedy M."/>
            <person name="Barry K."/>
            <person name="Grigoriev I.V."/>
            <person name="Miller A.N."/>
            <person name="O'Donnell K."/>
            <person name="Stajich J.E."/>
            <person name="Bonito G."/>
        </authorList>
    </citation>
    <scope>NUCLEOTIDE SEQUENCE</scope>
    <source>
        <strain evidence="3">MES-2147</strain>
    </source>
</reference>
<name>A0A9P6MID7_9FUNG</name>
<comment type="caution">
    <text evidence="3">The sequence shown here is derived from an EMBL/GenBank/DDBJ whole genome shotgun (WGS) entry which is preliminary data.</text>
</comment>
<feature type="non-terminal residue" evidence="3">
    <location>
        <position position="408"/>
    </location>
</feature>
<dbReference type="GO" id="GO:0016779">
    <property type="term" value="F:nucleotidyltransferase activity"/>
    <property type="evidence" value="ECO:0007669"/>
    <property type="project" value="TreeGrafter"/>
</dbReference>
<keyword evidence="1" id="KW-0175">Coiled coil</keyword>
<protein>
    <submittedName>
        <fullName evidence="3">Molybdenum cofactor synthesis protein 3</fullName>
    </submittedName>
</protein>
<feature type="domain" description="THIF-type NAD/FAD binding fold" evidence="2">
    <location>
        <begin position="111"/>
        <end position="335"/>
    </location>
</feature>
<dbReference type="OrthoDB" id="10261062at2759"/>
<dbReference type="PANTHER" id="PTHR10953:SF102">
    <property type="entry name" value="ADENYLYLTRANSFERASE AND SULFURTRANSFERASE MOCS3"/>
    <property type="match status" value="1"/>
</dbReference>
<evidence type="ECO:0000259" key="2">
    <source>
        <dbReference type="Pfam" id="PF00899"/>
    </source>
</evidence>
<sequence>MNAAKESLENKVKRLEQEKAALEQQIYALRLEQKQTYLATTAEPESHIVDPFEPLKKVARLTNLEIARYGRQLILPGFGIQGMFSFHFHDERIVDPIITYLLDFFVRPSISGQKDLRNCSMLIVGAGGLGASCVLYLGGSGVGRLGIVDHDTVDISNLHRQVIHNEARQGMSKAESAALSVRLLNPHCEVLVHNLVLESSNAQPIIDAYDIVIDATDNVATRYLLNDACVLGKKPLVSGSALRFDGQLTIYNYNGGPCYRCLFPTPPPSETVTNCSDGGVLGVVPGIIGCLQALEAIKVATGMNADDAPTMTLFSANSSTMFRTIKLRKRKAECVVCGDSPSITKLIDYVRFCGSSATDKTPDLFLIPYNERITCESYKRICDDKVPHLLLDVRDQVQFDICSLPDSL</sequence>